<reference evidence="2" key="1">
    <citation type="submission" date="2018-05" db="EMBL/GenBank/DDBJ databases">
        <authorList>
            <person name="Lanie J.A."/>
            <person name="Ng W.-L."/>
            <person name="Kazmierczak K.M."/>
            <person name="Andrzejewski T.M."/>
            <person name="Davidsen T.M."/>
            <person name="Wayne K.J."/>
            <person name="Tettelin H."/>
            <person name="Glass J.I."/>
            <person name="Rusch D."/>
            <person name="Podicherti R."/>
            <person name="Tsui H.-C.T."/>
            <person name="Winkler M.E."/>
        </authorList>
    </citation>
    <scope>NUCLEOTIDE SEQUENCE</scope>
</reference>
<sequence>REARSCTFHRFNVQADHNPPAFALEPTSMDYHSVSCNRGVPIVSRGGYAAYDLNPSRRVDPERLAAKKACFAKRHRVASTRSESRSRESRDWSSAEPSQTSHVRASSPMACPVLMPSPFSII</sequence>
<proteinExistence type="predicted"/>
<feature type="non-terminal residue" evidence="2">
    <location>
        <position position="1"/>
    </location>
</feature>
<name>A0A382R1N3_9ZZZZ</name>
<dbReference type="EMBL" id="UINC01118492">
    <property type="protein sequence ID" value="SVC91654.1"/>
    <property type="molecule type" value="Genomic_DNA"/>
</dbReference>
<organism evidence="2">
    <name type="scientific">marine metagenome</name>
    <dbReference type="NCBI Taxonomy" id="408172"/>
    <lineage>
        <taxon>unclassified sequences</taxon>
        <taxon>metagenomes</taxon>
        <taxon>ecological metagenomes</taxon>
    </lineage>
</organism>
<protein>
    <submittedName>
        <fullName evidence="2">Uncharacterized protein</fullName>
    </submittedName>
</protein>
<feature type="compositionally biased region" description="Basic and acidic residues" evidence="1">
    <location>
        <begin position="82"/>
        <end position="93"/>
    </location>
</feature>
<evidence type="ECO:0000256" key="1">
    <source>
        <dbReference type="SAM" id="MobiDB-lite"/>
    </source>
</evidence>
<accession>A0A382R1N3</accession>
<gene>
    <name evidence="2" type="ORF">METZ01_LOCUS344508</name>
</gene>
<dbReference type="AlphaFoldDB" id="A0A382R1N3"/>
<evidence type="ECO:0000313" key="2">
    <source>
        <dbReference type="EMBL" id="SVC91654.1"/>
    </source>
</evidence>
<feature type="region of interest" description="Disordered" evidence="1">
    <location>
        <begin position="72"/>
        <end position="122"/>
    </location>
</feature>